<name>A0ABS4AXF2_9PROT</name>
<organism evidence="1 2">
    <name type="scientific">Roseomonas nitratireducens</name>
    <dbReference type="NCBI Taxonomy" id="2820810"/>
    <lineage>
        <taxon>Bacteria</taxon>
        <taxon>Pseudomonadati</taxon>
        <taxon>Pseudomonadota</taxon>
        <taxon>Alphaproteobacteria</taxon>
        <taxon>Acetobacterales</taxon>
        <taxon>Roseomonadaceae</taxon>
        <taxon>Roseomonas</taxon>
    </lineage>
</organism>
<evidence type="ECO:0000313" key="2">
    <source>
        <dbReference type="Proteomes" id="UP000680815"/>
    </source>
</evidence>
<evidence type="ECO:0008006" key="3">
    <source>
        <dbReference type="Google" id="ProtNLM"/>
    </source>
</evidence>
<protein>
    <recommendedName>
        <fullName evidence="3">DUF4329 domain-containing protein</fullName>
    </recommendedName>
</protein>
<evidence type="ECO:0000313" key="1">
    <source>
        <dbReference type="EMBL" id="MBP0466044.1"/>
    </source>
</evidence>
<accession>A0ABS4AXF2</accession>
<dbReference type="RefSeq" id="WP_209353421.1">
    <property type="nucleotide sequence ID" value="NZ_JAGIYZ010000021.1"/>
</dbReference>
<dbReference type="EMBL" id="JAGIYZ010000021">
    <property type="protein sequence ID" value="MBP0466044.1"/>
    <property type="molecule type" value="Genomic_DNA"/>
</dbReference>
<gene>
    <name evidence="1" type="ORF">J5Y09_19110</name>
</gene>
<sequence length="198" mass="21409">MAGAGAGQRKDPTKEGGAIETLVKARLAKLLPLSRGDQLERGGIVHRHNTTQVLGFVECPPGTEEDLDIGFKKDGCGRYLKPNRGCPPGTTPVAFYHTHGRDDSKRPAGMRRAGPAGFSDEDMRIATEEQLVAFVALDDGRWLRYAPVQVPVAAGSMECTIAGVTETVPFRAQHAFDADGQPFWTKAKPEPMNGNLLR</sequence>
<keyword evidence="2" id="KW-1185">Reference proteome</keyword>
<comment type="caution">
    <text evidence="1">The sequence shown here is derived from an EMBL/GenBank/DDBJ whole genome shotgun (WGS) entry which is preliminary data.</text>
</comment>
<dbReference type="Proteomes" id="UP000680815">
    <property type="component" value="Unassembled WGS sequence"/>
</dbReference>
<proteinExistence type="predicted"/>
<reference evidence="1 2" key="1">
    <citation type="submission" date="2021-03" db="EMBL/GenBank/DDBJ databases">
        <authorList>
            <person name="So Y."/>
        </authorList>
    </citation>
    <scope>NUCLEOTIDE SEQUENCE [LARGE SCALE GENOMIC DNA]</scope>
    <source>
        <strain evidence="1 2">PWR1</strain>
    </source>
</reference>